<sequence>MRITEDSWAAMELIGLVGLGWRLSPSEITLAIGAVLIPAGLIAFALGRGQRDRALINYAGYALAIWATFAMQAWVGRPTGEHNLKGISGDFMQLPYAWFYLRFVRAYFKVEQWSPRWSRFYRRLEWAYVLPLALLVMRLVTGWDVASWVILVLNLTNLIASYMLAMRSWLQRREGSGWFIIGVLPLVLAGLLLAVQWAVEPGGSNINGLLPFWLGVVLQLILFMAALAVRRRRTMTGPDSLA</sequence>
<dbReference type="Proteomes" id="UP001218638">
    <property type="component" value="Chromosome"/>
</dbReference>
<organism evidence="3 4">
    <name type="scientific">Synoicihabitans lomoniglobus</name>
    <dbReference type="NCBI Taxonomy" id="2909285"/>
    <lineage>
        <taxon>Bacteria</taxon>
        <taxon>Pseudomonadati</taxon>
        <taxon>Verrucomicrobiota</taxon>
        <taxon>Opitutia</taxon>
        <taxon>Opitutales</taxon>
        <taxon>Opitutaceae</taxon>
        <taxon>Synoicihabitans</taxon>
    </lineage>
</organism>
<name>A0AAF0CPH8_9BACT</name>
<evidence type="ECO:0000313" key="4">
    <source>
        <dbReference type="Proteomes" id="UP001218638"/>
    </source>
</evidence>
<feature type="transmembrane region" description="Helical" evidence="1">
    <location>
        <begin position="145"/>
        <end position="165"/>
    </location>
</feature>
<protein>
    <submittedName>
        <fullName evidence="3">7TM diverse intracellular signaling domain-containing protein</fullName>
    </submittedName>
</protein>
<feature type="transmembrane region" description="Helical" evidence="1">
    <location>
        <begin position="177"/>
        <end position="198"/>
    </location>
</feature>
<dbReference type="Pfam" id="PF07695">
    <property type="entry name" value="7TMR-DISM_7TM"/>
    <property type="match status" value="1"/>
</dbReference>
<dbReference type="EMBL" id="CP119075">
    <property type="protein sequence ID" value="WED64819.1"/>
    <property type="molecule type" value="Genomic_DNA"/>
</dbReference>
<feature type="transmembrane region" description="Helical" evidence="1">
    <location>
        <begin position="58"/>
        <end position="75"/>
    </location>
</feature>
<dbReference type="KEGG" id="slom:PXH66_20940"/>
<feature type="transmembrane region" description="Helical" evidence="1">
    <location>
        <begin position="28"/>
        <end position="46"/>
    </location>
</feature>
<feature type="transmembrane region" description="Helical" evidence="1">
    <location>
        <begin position="87"/>
        <end position="108"/>
    </location>
</feature>
<gene>
    <name evidence="3" type="ORF">PXH66_20940</name>
</gene>
<dbReference type="RefSeq" id="WP_330931917.1">
    <property type="nucleotide sequence ID" value="NZ_CP119075.1"/>
</dbReference>
<feature type="transmembrane region" description="Helical" evidence="1">
    <location>
        <begin position="120"/>
        <end position="139"/>
    </location>
</feature>
<feature type="transmembrane region" description="Helical" evidence="1">
    <location>
        <begin position="210"/>
        <end position="229"/>
    </location>
</feature>
<keyword evidence="4" id="KW-1185">Reference proteome</keyword>
<proteinExistence type="predicted"/>
<keyword evidence="1" id="KW-0812">Transmembrane</keyword>
<evidence type="ECO:0000256" key="1">
    <source>
        <dbReference type="SAM" id="Phobius"/>
    </source>
</evidence>
<evidence type="ECO:0000313" key="3">
    <source>
        <dbReference type="EMBL" id="WED64819.1"/>
    </source>
</evidence>
<keyword evidence="1" id="KW-1133">Transmembrane helix</keyword>
<evidence type="ECO:0000259" key="2">
    <source>
        <dbReference type="Pfam" id="PF07695"/>
    </source>
</evidence>
<feature type="domain" description="7TM-DISM receptor extracellular" evidence="2">
    <location>
        <begin position="30"/>
        <end position="229"/>
    </location>
</feature>
<dbReference type="InterPro" id="IPR011623">
    <property type="entry name" value="7TMR_DISM_rcpt_extracell_dom1"/>
</dbReference>
<reference evidence="3" key="1">
    <citation type="submission" date="2023-03" db="EMBL/GenBank/DDBJ databases">
        <title>Lomoglobus Profundus gen. nov., sp. nov., a novel member of the phylum Verrucomicrobia, isolated from deep-marine sediment of South China Sea.</title>
        <authorList>
            <person name="Ahmad T."/>
            <person name="Ishaq S.E."/>
            <person name="Wang F."/>
        </authorList>
    </citation>
    <scope>NUCLEOTIDE SEQUENCE</scope>
    <source>
        <strain evidence="3">LMO-M01</strain>
    </source>
</reference>
<dbReference type="AlphaFoldDB" id="A0AAF0CPH8"/>
<keyword evidence="1" id="KW-0472">Membrane</keyword>
<accession>A0AAF0CPH8</accession>